<reference evidence="15 16" key="1">
    <citation type="journal article" date="2013" name="Genome Announc.">
        <title>Genome Sequence of the Obligate Gammaproteobacterial Methanotroph Methylomicrobium album Strain BG8.</title>
        <authorList>
            <person name="Kits K.D."/>
            <person name="Kalyuzhnaya M.G."/>
            <person name="Klotz M.G."/>
            <person name="Jetten M.S."/>
            <person name="Op den Camp H.J."/>
            <person name="Vuilleumier S."/>
            <person name="Bringel F."/>
            <person name="Dispirito A.A."/>
            <person name="Murrell J.C."/>
            <person name="Bruce D."/>
            <person name="Cheng J.F."/>
            <person name="Copeland A."/>
            <person name="Goodwin L."/>
            <person name="Hauser L."/>
            <person name="Lajus A."/>
            <person name="Land M.L."/>
            <person name="Lapidus A."/>
            <person name="Lucas S."/>
            <person name="Medigue C."/>
            <person name="Pitluck S."/>
            <person name="Woyke T."/>
            <person name="Zeytun A."/>
            <person name="Stein L.Y."/>
        </authorList>
    </citation>
    <scope>NUCLEOTIDE SEQUENCE [LARGE SCALE GENOMIC DNA]</scope>
    <source>
        <strain evidence="15 16">BG8</strain>
    </source>
</reference>
<dbReference type="RefSeq" id="WP_005368753.1">
    <property type="nucleotide sequence ID" value="NZ_CM001475.1"/>
</dbReference>
<dbReference type="PRINTS" id="PR00344">
    <property type="entry name" value="BCTRLSENSOR"/>
</dbReference>
<keyword evidence="11" id="KW-0902">Two-component regulatory system</keyword>
<keyword evidence="6 13" id="KW-0812">Transmembrane</keyword>
<comment type="subcellular location">
    <subcellularLocation>
        <location evidence="2">Membrane</location>
        <topology evidence="2">Multi-pass membrane protein</topology>
    </subcellularLocation>
</comment>
<name>H8GL73_METAL</name>
<feature type="domain" description="Histidine kinase" evidence="14">
    <location>
        <begin position="248"/>
        <end position="459"/>
    </location>
</feature>
<dbReference type="Gene3D" id="1.10.287.130">
    <property type="match status" value="1"/>
</dbReference>
<keyword evidence="12 13" id="KW-0472">Membrane</keyword>
<keyword evidence="8 15" id="KW-0418">Kinase</keyword>
<dbReference type="InterPro" id="IPR050428">
    <property type="entry name" value="TCS_sensor_his_kinase"/>
</dbReference>
<dbReference type="InterPro" id="IPR005467">
    <property type="entry name" value="His_kinase_dom"/>
</dbReference>
<sequence length="465" mass="51029">MTGWLSQWLRGKTGGVYSLRRRLLVSVLGASALLWSISLAIMVNIAWDETNDVFDDGLEDAAQLIRAAGADLSGPAVANTDPIDRDRRHAGIYYQLVANNRVLRRTGPTPDEPFVTDFDRHKGFRTAWVGMAPWRVFVLRDEEGGLEVQVGQPLEARTEILEELADDLIWPAMTLLALLGAVIWLAISRLIGPIEQTALTIAGKTPEDLTPVAVVEQPVELQPIVNALNTVLGRLDHALQAERRFTADAAHELRTPLSALRMKIQLLERQHPEHRPSLRQLYQDTDRCTALIENLLALARFDAAQASALPREPVALPDLLDELRCYHLPQAETGQIGLAVECRVAALVGNTDLLRIALRNLLDNALRYCPPGCRVRIEAQYIAGGIRLAVRDDGPGVEASQRSRLAGRFFRVLGSDRSGSGLGLSIVERIAALHGATLHFETGLDQRGLSAVLDFPIAGQEKNAV</sequence>
<evidence type="ECO:0000259" key="14">
    <source>
        <dbReference type="PROSITE" id="PS50109"/>
    </source>
</evidence>
<dbReference type="EMBL" id="CM001475">
    <property type="protein sequence ID" value="EIC28072.1"/>
    <property type="molecule type" value="Genomic_DNA"/>
</dbReference>
<dbReference type="AlphaFoldDB" id="H8GL73"/>
<keyword evidence="16" id="KW-1185">Reference proteome</keyword>
<feature type="transmembrane region" description="Helical" evidence="13">
    <location>
        <begin position="23"/>
        <end position="47"/>
    </location>
</feature>
<dbReference type="eggNOG" id="COG0642">
    <property type="taxonomic scope" value="Bacteria"/>
</dbReference>
<keyword evidence="10 13" id="KW-1133">Transmembrane helix</keyword>
<organism evidence="15 16">
    <name type="scientific">Methylomicrobium album BG8</name>
    <dbReference type="NCBI Taxonomy" id="686340"/>
    <lineage>
        <taxon>Bacteria</taxon>
        <taxon>Pseudomonadati</taxon>
        <taxon>Pseudomonadota</taxon>
        <taxon>Gammaproteobacteria</taxon>
        <taxon>Methylococcales</taxon>
        <taxon>Methylococcaceae</taxon>
        <taxon>Methylomicrobium</taxon>
    </lineage>
</organism>
<evidence type="ECO:0000256" key="2">
    <source>
        <dbReference type="ARBA" id="ARBA00004141"/>
    </source>
</evidence>
<evidence type="ECO:0000256" key="3">
    <source>
        <dbReference type="ARBA" id="ARBA00012438"/>
    </source>
</evidence>
<keyword evidence="7" id="KW-0547">Nucleotide-binding</keyword>
<dbReference type="InterPro" id="IPR036097">
    <property type="entry name" value="HisK_dim/P_sf"/>
</dbReference>
<dbReference type="CDD" id="cd00082">
    <property type="entry name" value="HisKA"/>
    <property type="match status" value="1"/>
</dbReference>
<keyword evidence="4" id="KW-0597">Phosphoprotein</keyword>
<keyword evidence="5" id="KW-0808">Transferase</keyword>
<dbReference type="EC" id="2.7.13.3" evidence="3"/>
<dbReference type="SMART" id="SM00388">
    <property type="entry name" value="HisKA"/>
    <property type="match status" value="1"/>
</dbReference>
<dbReference type="InterPro" id="IPR003661">
    <property type="entry name" value="HisK_dim/P_dom"/>
</dbReference>
<dbReference type="PROSITE" id="PS50109">
    <property type="entry name" value="HIS_KIN"/>
    <property type="match status" value="1"/>
</dbReference>
<feature type="transmembrane region" description="Helical" evidence="13">
    <location>
        <begin position="168"/>
        <end position="187"/>
    </location>
</feature>
<evidence type="ECO:0000256" key="6">
    <source>
        <dbReference type="ARBA" id="ARBA00022692"/>
    </source>
</evidence>
<accession>H8GL73</accession>
<dbReference type="Gene3D" id="3.30.565.10">
    <property type="entry name" value="Histidine kinase-like ATPase, C-terminal domain"/>
    <property type="match status" value="1"/>
</dbReference>
<dbReference type="Pfam" id="PF02518">
    <property type="entry name" value="HATPase_c"/>
    <property type="match status" value="1"/>
</dbReference>
<evidence type="ECO:0000256" key="9">
    <source>
        <dbReference type="ARBA" id="ARBA00022840"/>
    </source>
</evidence>
<evidence type="ECO:0000256" key="10">
    <source>
        <dbReference type="ARBA" id="ARBA00022989"/>
    </source>
</evidence>
<dbReference type="InterPro" id="IPR013727">
    <property type="entry name" value="2CSK_N"/>
</dbReference>
<evidence type="ECO:0000313" key="16">
    <source>
        <dbReference type="Proteomes" id="UP000005090"/>
    </source>
</evidence>
<dbReference type="CDD" id="cd00075">
    <property type="entry name" value="HATPase"/>
    <property type="match status" value="1"/>
</dbReference>
<proteinExistence type="predicted"/>
<dbReference type="SMART" id="SM00387">
    <property type="entry name" value="HATPase_c"/>
    <property type="match status" value="1"/>
</dbReference>
<evidence type="ECO:0000256" key="11">
    <source>
        <dbReference type="ARBA" id="ARBA00023012"/>
    </source>
</evidence>
<dbReference type="PANTHER" id="PTHR45436:SF14">
    <property type="entry name" value="SENSOR PROTEIN QSEC"/>
    <property type="match status" value="1"/>
</dbReference>
<evidence type="ECO:0000256" key="5">
    <source>
        <dbReference type="ARBA" id="ARBA00022679"/>
    </source>
</evidence>
<evidence type="ECO:0000256" key="1">
    <source>
        <dbReference type="ARBA" id="ARBA00000085"/>
    </source>
</evidence>
<evidence type="ECO:0000256" key="13">
    <source>
        <dbReference type="SAM" id="Phobius"/>
    </source>
</evidence>
<dbReference type="Proteomes" id="UP000005090">
    <property type="component" value="Chromosome"/>
</dbReference>
<evidence type="ECO:0000313" key="15">
    <source>
        <dbReference type="EMBL" id="EIC28072.1"/>
    </source>
</evidence>
<dbReference type="InterPro" id="IPR004358">
    <property type="entry name" value="Sig_transdc_His_kin-like_C"/>
</dbReference>
<protein>
    <recommendedName>
        <fullName evidence="3">histidine kinase</fullName>
        <ecNumber evidence="3">2.7.13.3</ecNumber>
    </recommendedName>
</protein>
<dbReference type="GO" id="GO:0005886">
    <property type="term" value="C:plasma membrane"/>
    <property type="evidence" value="ECO:0007669"/>
    <property type="project" value="TreeGrafter"/>
</dbReference>
<evidence type="ECO:0000256" key="7">
    <source>
        <dbReference type="ARBA" id="ARBA00022741"/>
    </source>
</evidence>
<dbReference type="SUPFAM" id="SSF55874">
    <property type="entry name" value="ATPase domain of HSP90 chaperone/DNA topoisomerase II/histidine kinase"/>
    <property type="match status" value="1"/>
</dbReference>
<dbReference type="InterPro" id="IPR003594">
    <property type="entry name" value="HATPase_dom"/>
</dbReference>
<dbReference type="STRING" id="686340.Metal_0206"/>
<comment type="catalytic activity">
    <reaction evidence="1">
        <text>ATP + protein L-histidine = ADP + protein N-phospho-L-histidine.</text>
        <dbReference type="EC" id="2.7.13.3"/>
    </reaction>
</comment>
<dbReference type="GO" id="GO:0005524">
    <property type="term" value="F:ATP binding"/>
    <property type="evidence" value="ECO:0007669"/>
    <property type="project" value="UniProtKB-KW"/>
</dbReference>
<evidence type="ECO:0000256" key="4">
    <source>
        <dbReference type="ARBA" id="ARBA00022553"/>
    </source>
</evidence>
<dbReference type="InterPro" id="IPR036890">
    <property type="entry name" value="HATPase_C_sf"/>
</dbReference>
<dbReference type="HOGENOM" id="CLU_000445_89_37_6"/>
<keyword evidence="9" id="KW-0067">ATP-binding</keyword>
<evidence type="ECO:0000256" key="8">
    <source>
        <dbReference type="ARBA" id="ARBA00022777"/>
    </source>
</evidence>
<dbReference type="Pfam" id="PF00512">
    <property type="entry name" value="HisKA"/>
    <property type="match status" value="1"/>
</dbReference>
<dbReference type="Pfam" id="PF08521">
    <property type="entry name" value="2CSK_N"/>
    <property type="match status" value="1"/>
</dbReference>
<dbReference type="PANTHER" id="PTHR45436">
    <property type="entry name" value="SENSOR HISTIDINE KINASE YKOH"/>
    <property type="match status" value="1"/>
</dbReference>
<dbReference type="SUPFAM" id="SSF47384">
    <property type="entry name" value="Homodimeric domain of signal transducing histidine kinase"/>
    <property type="match status" value="1"/>
</dbReference>
<gene>
    <name evidence="15" type="ORF">Metal_0206</name>
</gene>
<dbReference type="GO" id="GO:0000155">
    <property type="term" value="F:phosphorelay sensor kinase activity"/>
    <property type="evidence" value="ECO:0007669"/>
    <property type="project" value="InterPro"/>
</dbReference>
<evidence type="ECO:0000256" key="12">
    <source>
        <dbReference type="ARBA" id="ARBA00023136"/>
    </source>
</evidence>